<sequence length="397" mass="43673">MMKEAPCMDDGTTARSEFGMRLAALRKQARLSQSQLAERLCATTGTTTLTRNEVSRWERGQRLPDAWLASLAAVLAVPLAELERAVDRARGTAPADDYDDSPHAEVQRLASWLLHHDQAFGGDHVADAASQLWRAEVARIQGEDTHRLSVASELAEITGWLLFDADRQSEARAAFMESLHLARLAGNRSMEWFALDLLAMHGIENRRIGEVLAICDELTSRPVPPRIALLADIRRSRALALAGDRPRATAAIERARSALDESLHPKDPRWAWWVDDEEISGQEGEVFLALADPSRAIPHLVRTSDLVSEINATGRGAFFYRTAELTALTAAHAWQDAEATLLHLPPILATVSSTRTRARLCRTLRAVELGGPAWLADTARDMAAGRERLCPVGRAQA</sequence>
<evidence type="ECO:0000313" key="3">
    <source>
        <dbReference type="Proteomes" id="UP000483802"/>
    </source>
</evidence>
<name>A0A6L6WVA3_9ACTN</name>
<comment type="caution">
    <text evidence="2">The sequence shown here is derived from an EMBL/GenBank/DDBJ whole genome shotgun (WGS) entry which is preliminary data.</text>
</comment>
<organism evidence="2 3">
    <name type="scientific">Streptomyces typhae</name>
    <dbReference type="NCBI Taxonomy" id="2681492"/>
    <lineage>
        <taxon>Bacteria</taxon>
        <taxon>Bacillati</taxon>
        <taxon>Actinomycetota</taxon>
        <taxon>Actinomycetes</taxon>
        <taxon>Kitasatosporales</taxon>
        <taxon>Streptomycetaceae</taxon>
        <taxon>Streptomyces</taxon>
    </lineage>
</organism>
<keyword evidence="3" id="KW-1185">Reference proteome</keyword>
<dbReference type="PROSITE" id="PS50943">
    <property type="entry name" value="HTH_CROC1"/>
    <property type="match status" value="1"/>
</dbReference>
<dbReference type="InterPro" id="IPR001387">
    <property type="entry name" value="Cro/C1-type_HTH"/>
</dbReference>
<dbReference type="InterPro" id="IPR010982">
    <property type="entry name" value="Lambda_DNA-bd_dom_sf"/>
</dbReference>
<reference evidence="2 3" key="1">
    <citation type="submission" date="2019-11" db="EMBL/GenBank/DDBJ databases">
        <title>Streptomyces typhae sp. nov., a novel endophytic actinomycete isolated from the root of cattail pollen (Typha angustifolia L.).</title>
        <authorList>
            <person name="Peng C."/>
        </authorList>
    </citation>
    <scope>NUCLEOTIDE SEQUENCE [LARGE SCALE GENOMIC DNA]</scope>
    <source>
        <strain evidence="3">p1417</strain>
    </source>
</reference>
<dbReference type="AlphaFoldDB" id="A0A6L6WVA3"/>
<dbReference type="Gene3D" id="1.10.260.40">
    <property type="entry name" value="lambda repressor-like DNA-binding domains"/>
    <property type="match status" value="1"/>
</dbReference>
<gene>
    <name evidence="2" type="ORF">GPA10_03590</name>
</gene>
<dbReference type="SMART" id="SM00530">
    <property type="entry name" value="HTH_XRE"/>
    <property type="match status" value="1"/>
</dbReference>
<dbReference type="Pfam" id="PF13560">
    <property type="entry name" value="HTH_31"/>
    <property type="match status" value="1"/>
</dbReference>
<dbReference type="CDD" id="cd00093">
    <property type="entry name" value="HTH_XRE"/>
    <property type="match status" value="1"/>
</dbReference>
<dbReference type="Proteomes" id="UP000483802">
    <property type="component" value="Unassembled WGS sequence"/>
</dbReference>
<dbReference type="GO" id="GO:0003677">
    <property type="term" value="F:DNA binding"/>
    <property type="evidence" value="ECO:0007669"/>
    <property type="project" value="InterPro"/>
</dbReference>
<feature type="domain" description="HTH cro/C1-type" evidence="1">
    <location>
        <begin position="22"/>
        <end position="82"/>
    </location>
</feature>
<evidence type="ECO:0000313" key="2">
    <source>
        <dbReference type="EMBL" id="MVO83871.1"/>
    </source>
</evidence>
<dbReference type="EMBL" id="WPNZ01000001">
    <property type="protein sequence ID" value="MVO83871.1"/>
    <property type="molecule type" value="Genomic_DNA"/>
</dbReference>
<protein>
    <submittedName>
        <fullName evidence="2">Helix-turn-helix domain-containing protein</fullName>
    </submittedName>
</protein>
<proteinExistence type="predicted"/>
<evidence type="ECO:0000259" key="1">
    <source>
        <dbReference type="PROSITE" id="PS50943"/>
    </source>
</evidence>
<dbReference type="SUPFAM" id="SSF47413">
    <property type="entry name" value="lambda repressor-like DNA-binding domains"/>
    <property type="match status" value="1"/>
</dbReference>
<accession>A0A6L6WVA3</accession>